<feature type="compositionally biased region" description="Polar residues" evidence="1">
    <location>
        <begin position="192"/>
        <end position="201"/>
    </location>
</feature>
<feature type="region of interest" description="Disordered" evidence="1">
    <location>
        <begin position="469"/>
        <end position="496"/>
    </location>
</feature>
<feature type="region of interest" description="Disordered" evidence="1">
    <location>
        <begin position="81"/>
        <end position="135"/>
    </location>
</feature>
<evidence type="ECO:0000256" key="1">
    <source>
        <dbReference type="SAM" id="MobiDB-lite"/>
    </source>
</evidence>
<feature type="region of interest" description="Disordered" evidence="1">
    <location>
        <begin position="192"/>
        <end position="251"/>
    </location>
</feature>
<dbReference type="Proteomes" id="UP001217089">
    <property type="component" value="Unassembled WGS sequence"/>
</dbReference>
<feature type="compositionally biased region" description="Low complexity" evidence="1">
    <location>
        <begin position="481"/>
        <end position="496"/>
    </location>
</feature>
<feature type="compositionally biased region" description="Polar residues" evidence="1">
    <location>
        <begin position="285"/>
        <end position="299"/>
    </location>
</feature>
<gene>
    <name evidence="2" type="ORF">KUTeg_024153</name>
</gene>
<organism evidence="2 3">
    <name type="scientific">Tegillarca granosa</name>
    <name type="common">Malaysian cockle</name>
    <name type="synonym">Anadara granosa</name>
    <dbReference type="NCBI Taxonomy" id="220873"/>
    <lineage>
        <taxon>Eukaryota</taxon>
        <taxon>Metazoa</taxon>
        <taxon>Spiralia</taxon>
        <taxon>Lophotrochozoa</taxon>
        <taxon>Mollusca</taxon>
        <taxon>Bivalvia</taxon>
        <taxon>Autobranchia</taxon>
        <taxon>Pteriomorphia</taxon>
        <taxon>Arcoida</taxon>
        <taxon>Arcoidea</taxon>
        <taxon>Arcidae</taxon>
        <taxon>Tegillarca</taxon>
    </lineage>
</organism>
<feature type="compositionally biased region" description="Polar residues" evidence="1">
    <location>
        <begin position="40"/>
        <end position="60"/>
    </location>
</feature>
<keyword evidence="3" id="KW-1185">Reference proteome</keyword>
<protein>
    <submittedName>
        <fullName evidence="2">Uncharacterized protein</fullName>
    </submittedName>
</protein>
<evidence type="ECO:0000313" key="3">
    <source>
        <dbReference type="Proteomes" id="UP001217089"/>
    </source>
</evidence>
<feature type="compositionally biased region" description="Basic and acidic residues" evidence="1">
    <location>
        <begin position="215"/>
        <end position="235"/>
    </location>
</feature>
<name>A0ABQ9DX83_TEGGR</name>
<sequence>MRNRIHLYGTYKSRDYLDEYQSTKDTLSTDYKSRDPLLSDYTSARTNSYSKPENTYTSDYPSASGGISTYKSSYSAAANDGGYTRSSYPPSSIDDHTKDYTSMYSSSRTGSDIPGSQYSATSSTGSHSTYTTSTVEGLNKHYPSAKLGDNRYNSVATDNTGGYKSGYGKASSLDNPVPTSNNLDYTSKYLSSSKPLSQSGFGRSPSVDNLFMSKPSHDTGKRYATAEDLPSDYKSRRSLPSYSSAAGDKKGRLSAAAAVGSDVGSGASRDYKISSALPPKPVRTRSYSDMGTSVSSLPSTHLKGKGNIYSSASNTVDVSSAQTLSDPLDEPHYNMSYSSKYTSMTSSNPTLAYGDEHNYHNSVSSSRFGDGASSAVTLNTNTEPVYSALPPKPKTGYSYTDVDLGVNPRNKSSFGDTVSLRGRSASVDLPVSELKSSYDTNEMYSKYSDSKPYISENPDSAYTLSLTGVSSRPGSLDDGYTSTALPSRYSSSSSTAYMPSSLTSVTSSATFSLANPSTSYPSSSMSVTSSTYPMKPLDMIQETSGRGYSYLSNNSSLGDISKSDSFLPEPKKRLFESGDDLDLSLSPIKATRKI</sequence>
<comment type="caution">
    <text evidence="2">The sequence shown here is derived from an EMBL/GenBank/DDBJ whole genome shotgun (WGS) entry which is preliminary data.</text>
</comment>
<dbReference type="EMBL" id="JARBDR010000923">
    <property type="protein sequence ID" value="KAJ8297622.1"/>
    <property type="molecule type" value="Genomic_DNA"/>
</dbReference>
<feature type="compositionally biased region" description="Low complexity" evidence="1">
    <location>
        <begin position="119"/>
        <end position="134"/>
    </location>
</feature>
<feature type="region of interest" description="Disordered" evidence="1">
    <location>
        <begin position="282"/>
        <end position="301"/>
    </location>
</feature>
<feature type="compositionally biased region" description="Polar residues" evidence="1">
    <location>
        <begin position="100"/>
        <end position="118"/>
    </location>
</feature>
<proteinExistence type="predicted"/>
<reference evidence="2 3" key="1">
    <citation type="submission" date="2022-12" db="EMBL/GenBank/DDBJ databases">
        <title>Chromosome-level genome of Tegillarca granosa.</title>
        <authorList>
            <person name="Kim J."/>
        </authorList>
    </citation>
    <scope>NUCLEOTIDE SEQUENCE [LARGE SCALE GENOMIC DNA]</scope>
    <source>
        <strain evidence="2">Teg-2019</strain>
        <tissue evidence="2">Adductor muscle</tissue>
    </source>
</reference>
<feature type="region of interest" description="Disordered" evidence="1">
    <location>
        <begin position="35"/>
        <end position="60"/>
    </location>
</feature>
<evidence type="ECO:0000313" key="2">
    <source>
        <dbReference type="EMBL" id="KAJ8297622.1"/>
    </source>
</evidence>
<accession>A0ABQ9DX83</accession>